<gene>
    <name evidence="1" type="ORF">SAMN04487910_2220</name>
</gene>
<dbReference type="OrthoDB" id="1163990at2"/>
<dbReference type="Proteomes" id="UP000198521">
    <property type="component" value="Unassembled WGS sequence"/>
</dbReference>
<evidence type="ECO:0000313" key="2">
    <source>
        <dbReference type="Proteomes" id="UP000198521"/>
    </source>
</evidence>
<proteinExistence type="predicted"/>
<dbReference type="AlphaFoldDB" id="A0A1H7PI47"/>
<accession>A0A1H7PI47</accession>
<organism evidence="1 2">
    <name type="scientific">Aquimarina amphilecti</name>
    <dbReference type="NCBI Taxonomy" id="1038014"/>
    <lineage>
        <taxon>Bacteria</taxon>
        <taxon>Pseudomonadati</taxon>
        <taxon>Bacteroidota</taxon>
        <taxon>Flavobacteriia</taxon>
        <taxon>Flavobacteriales</taxon>
        <taxon>Flavobacteriaceae</taxon>
        <taxon>Aquimarina</taxon>
    </lineage>
</organism>
<keyword evidence="2" id="KW-1185">Reference proteome</keyword>
<reference evidence="1 2" key="1">
    <citation type="submission" date="2016-10" db="EMBL/GenBank/DDBJ databases">
        <authorList>
            <person name="de Groot N.N."/>
        </authorList>
    </citation>
    <scope>NUCLEOTIDE SEQUENCE [LARGE SCALE GENOMIC DNA]</scope>
    <source>
        <strain evidence="1 2">DSM 25232</strain>
    </source>
</reference>
<name>A0A1H7PI47_AQUAM</name>
<dbReference type="EMBL" id="FOAB01000004">
    <property type="protein sequence ID" value="SEL35442.1"/>
    <property type="molecule type" value="Genomic_DNA"/>
</dbReference>
<dbReference type="RefSeq" id="WP_091408270.1">
    <property type="nucleotide sequence ID" value="NZ_FOAB01000004.1"/>
</dbReference>
<sequence>MLKNILKENGVQEIKKNQQKSINGGNGNPACAQAISIDGTQCLCLGWYPQNGVCVNGNQ</sequence>
<protein>
    <submittedName>
        <fullName evidence="1">Uncharacterized protein</fullName>
    </submittedName>
</protein>
<evidence type="ECO:0000313" key="1">
    <source>
        <dbReference type="EMBL" id="SEL35442.1"/>
    </source>
</evidence>